<dbReference type="AlphaFoldDB" id="B0VFY9"/>
<evidence type="ECO:0000313" key="2">
    <source>
        <dbReference type="EMBL" id="CAO81431.1"/>
    </source>
</evidence>
<dbReference type="EMBL" id="CU466930">
    <property type="protein sequence ID" value="CAO81431.1"/>
    <property type="molecule type" value="Genomic_DNA"/>
</dbReference>
<gene>
    <name evidence="2" type="ordered locus">CLOAM1593</name>
</gene>
<dbReference type="PANTHER" id="PTHR11895:SF67">
    <property type="entry name" value="AMIDASE DOMAIN-CONTAINING PROTEIN"/>
    <property type="match status" value="1"/>
</dbReference>
<dbReference type="InterPro" id="IPR023631">
    <property type="entry name" value="Amidase_dom"/>
</dbReference>
<dbReference type="eggNOG" id="COG0154">
    <property type="taxonomic scope" value="Bacteria"/>
</dbReference>
<accession>B0VFY9</accession>
<proteinExistence type="predicted"/>
<organism evidence="2 3">
    <name type="scientific">Cloacimonas acidaminovorans (strain Evry)</name>
    <dbReference type="NCBI Taxonomy" id="459349"/>
    <lineage>
        <taxon>Bacteria</taxon>
        <taxon>Pseudomonadati</taxon>
        <taxon>Candidatus Cloacimonadota</taxon>
        <taxon>Candidatus Cloacimonadia</taxon>
        <taxon>Candidatus Cloacimonadales</taxon>
        <taxon>Candidatus Cloacimonadaceae</taxon>
        <taxon>Candidatus Cloacimonas</taxon>
    </lineage>
</organism>
<dbReference type="GO" id="GO:0004040">
    <property type="term" value="F:amidase activity"/>
    <property type="evidence" value="ECO:0007669"/>
    <property type="project" value="UniProtKB-EC"/>
</dbReference>
<dbReference type="SUPFAM" id="SSF75304">
    <property type="entry name" value="Amidase signature (AS) enzymes"/>
    <property type="match status" value="1"/>
</dbReference>
<dbReference type="InterPro" id="IPR000120">
    <property type="entry name" value="Amidase"/>
</dbReference>
<reference evidence="2 3" key="1">
    <citation type="journal article" date="2008" name="J. Bacteriol.">
        <title>'Candidatus Cloacamonas acidaminovorans': genome sequence reconstruction provides a first glimpse of a new bacterial division.</title>
        <authorList>
            <person name="Pelletier E."/>
            <person name="Kreimeyer A."/>
            <person name="Bocs S."/>
            <person name="Rouy Z."/>
            <person name="Gyapay G."/>
            <person name="Chouari R."/>
            <person name="Riviere D."/>
            <person name="Ganesan A."/>
            <person name="Daegelen P."/>
            <person name="Sghir A."/>
            <person name="Cohen G.N."/>
            <person name="Medigue C."/>
            <person name="Weissenbach J."/>
            <person name="Le Paslier D."/>
        </authorList>
    </citation>
    <scope>NUCLEOTIDE SEQUENCE [LARGE SCALE GENOMIC DNA]</scope>
    <source>
        <strain evidence="3">Evry</strain>
    </source>
</reference>
<evidence type="ECO:0000259" key="1">
    <source>
        <dbReference type="Pfam" id="PF01425"/>
    </source>
</evidence>
<dbReference type="HOGENOM" id="CLU_009600_0_0_0"/>
<dbReference type="Pfam" id="PF01425">
    <property type="entry name" value="Amidase"/>
    <property type="match status" value="1"/>
</dbReference>
<dbReference type="Gene3D" id="3.90.1300.10">
    <property type="entry name" value="Amidase signature (AS) domain"/>
    <property type="match status" value="1"/>
</dbReference>
<dbReference type="PANTHER" id="PTHR11895">
    <property type="entry name" value="TRANSAMIDASE"/>
    <property type="match status" value="1"/>
</dbReference>
<sequence length="429" mass="46918">MNSAIFPDNLKELSFALRQGKLPLQDYLIQTLTDIEKKEPVLCALEPEENRQERLLKQAEELLSRFPQPELRPPFFGVLIGVKDLFNVDGLSTRAGSKLPPEVFSGKEAEIVTRLKNLGALILGKTTCTEFAYFQPAKTKNPYNPNHTPGGSSSGSAAAVSAGYCLLALGTQTIGSIIRPASYCGVTGLKPSYGLFSLQGVFPFSQTVDHLGFITKQVADLAFLLPLLHLSVSATITDRPVLGAVNGSYLQQTDSSVQENYCSALDKLQKKGYKIVTCDPFGDINSINASHNALIAAEFSLNHKSLYERYQELYSDSSKELYARGLQISSAELEILRQQTIILREKIINLMQEQKIDLWITPSTTTTAPAGLKSTGSPLMSLPWTNCGLPALTIPNGLDANGLPFGLQFVASYNEDLPLVRMVQRIVNT</sequence>
<dbReference type="InterPro" id="IPR036928">
    <property type="entry name" value="AS_sf"/>
</dbReference>
<name>B0VFY9_CLOAI</name>
<dbReference type="OrthoDB" id="9777859at2"/>
<evidence type="ECO:0000313" key="3">
    <source>
        <dbReference type="Proteomes" id="UP000002019"/>
    </source>
</evidence>
<dbReference type="Proteomes" id="UP000002019">
    <property type="component" value="Chromosome"/>
</dbReference>
<dbReference type="EC" id="3.5.1.4" evidence="2"/>
<feature type="domain" description="Amidase" evidence="1">
    <location>
        <begin position="53"/>
        <end position="416"/>
    </location>
</feature>
<dbReference type="KEGG" id="caci:CLOAM1593"/>
<protein>
    <submittedName>
        <fullName evidence="2">Amidase</fullName>
        <ecNumber evidence="2">3.5.1.4</ecNumber>
    </submittedName>
</protein>
<keyword evidence="3" id="KW-1185">Reference proteome</keyword>
<dbReference type="STRING" id="459349.CLOAM1593"/>
<dbReference type="RefSeq" id="WP_015425289.1">
    <property type="nucleotide sequence ID" value="NC_020449.1"/>
</dbReference>
<keyword evidence="2" id="KW-0378">Hydrolase</keyword>